<feature type="region of interest" description="Disordered" evidence="1">
    <location>
        <begin position="461"/>
        <end position="550"/>
    </location>
</feature>
<dbReference type="HOGENOM" id="CLU_281112_0_0_1"/>
<dbReference type="PaxDb" id="2850-Phatr46518"/>
<evidence type="ECO:0000313" key="3">
    <source>
        <dbReference type="Proteomes" id="UP000000759"/>
    </source>
</evidence>
<dbReference type="InParanoid" id="B7G1H8"/>
<reference evidence="3" key="2">
    <citation type="submission" date="2008-08" db="EMBL/GenBank/DDBJ databases">
        <authorList>
            <consortium name="Diatom Consortium"/>
            <person name="Grigoriev I."/>
            <person name="Grimwood J."/>
            <person name="Kuo A."/>
            <person name="Otillar R.P."/>
            <person name="Salamov A."/>
            <person name="Detter J.C."/>
            <person name="Lindquist E."/>
            <person name="Shapiro H."/>
            <person name="Lucas S."/>
            <person name="Glavina del Rio T."/>
            <person name="Pitluck S."/>
            <person name="Rokhsar D."/>
            <person name="Bowler C."/>
        </authorList>
    </citation>
    <scope>GENOME REANNOTATION</scope>
    <source>
        <strain evidence="3">CCAP 1055/1</strain>
    </source>
</reference>
<feature type="compositionally biased region" description="Low complexity" evidence="1">
    <location>
        <begin position="903"/>
        <end position="914"/>
    </location>
</feature>
<name>B7G1H8_PHATC</name>
<feature type="region of interest" description="Disordered" evidence="1">
    <location>
        <begin position="314"/>
        <end position="334"/>
    </location>
</feature>
<feature type="compositionally biased region" description="Polar residues" evidence="1">
    <location>
        <begin position="838"/>
        <end position="848"/>
    </location>
</feature>
<feature type="compositionally biased region" description="Polar residues" evidence="1">
    <location>
        <begin position="915"/>
        <end position="935"/>
    </location>
</feature>
<feature type="region of interest" description="Disordered" evidence="1">
    <location>
        <begin position="726"/>
        <end position="754"/>
    </location>
</feature>
<dbReference type="Proteomes" id="UP000000759">
    <property type="component" value="Chromosome 10"/>
</dbReference>
<feature type="region of interest" description="Disordered" evidence="1">
    <location>
        <begin position="895"/>
        <end position="970"/>
    </location>
</feature>
<feature type="region of interest" description="Disordered" evidence="1">
    <location>
        <begin position="277"/>
        <end position="296"/>
    </location>
</feature>
<feature type="compositionally biased region" description="Polar residues" evidence="1">
    <location>
        <begin position="947"/>
        <end position="958"/>
    </location>
</feature>
<accession>B7G1H8</accession>
<feature type="region of interest" description="Disordered" evidence="1">
    <location>
        <begin position="819"/>
        <end position="848"/>
    </location>
</feature>
<feature type="region of interest" description="Disordered" evidence="1">
    <location>
        <begin position="674"/>
        <end position="694"/>
    </location>
</feature>
<protein>
    <submittedName>
        <fullName evidence="2">Uncharacterized protein</fullName>
    </submittedName>
</protein>
<evidence type="ECO:0000313" key="2">
    <source>
        <dbReference type="EMBL" id="EEC47513.1"/>
    </source>
</evidence>
<dbReference type="RefSeq" id="XP_002180861.1">
    <property type="nucleotide sequence ID" value="XM_002180825.1"/>
</dbReference>
<dbReference type="AlphaFoldDB" id="B7G1H8"/>
<gene>
    <name evidence="2" type="ORF">PHATRDRAFT_46518</name>
</gene>
<evidence type="ECO:0000256" key="1">
    <source>
        <dbReference type="SAM" id="MobiDB-lite"/>
    </source>
</evidence>
<dbReference type="KEGG" id="pti:PHATRDRAFT_46518"/>
<feature type="region of interest" description="Disordered" evidence="1">
    <location>
        <begin position="170"/>
        <end position="191"/>
    </location>
</feature>
<feature type="compositionally biased region" description="Polar residues" evidence="1">
    <location>
        <begin position="283"/>
        <end position="296"/>
    </location>
</feature>
<sequence length="1081" mass="116809">MQLGESLKLCVADTMKTDYRQTLDLEASGNQVALAGKSIGASFETFIMDDINGNLPSYDCRLLNTNRVYDNDGEDLLGQGFFILEVIVEQRVYVTATDTLTIEQVTSLVGLGFNRGDGGRVKFRSLLQQYEAFESILNVEVLESVSSPQAAPSSIPSTFPSGKLSFAPSPAPTITPSAVPTDQPSHRPSIFSTAMTTNSPSFPPFNVPMSSTPLKAPTLLPAALPTTLAPSSPSSSKSNNDGLPLIIGTTIGGVLTMLVCCFFVFCVWFPYWREGNTGDGNGPNRQFETSSQMSSGRDTIVPGVVQLDDASLANTTLGDETTDGGFRNNSAESKRPQYSFLKPAPIASMDSFDESSLYTSPGPPASNANQSSLRISSIAMAAVKPPVMSKIDTSMELNPSLSLALHFEDDIVFPLSESKTDWSTEKRATVHKDSMHSVLTGGGVVDLDEVYFFDDDESKEEGFERVPGIPGKLAITSSKSDEEKARKVSQSMEEGTRGFDPFDEEKSGSSSSFTFDNGVETAEIFKEDSSSDTEEDESLPVTNPHQSKRVMPLLSGSTPEANDTQRGIQPCDVHRRKLINNIGEGALDTIELNRNGHDSKGDDTQRGIQPCDVHRRKLINNIGEGALDTIELNRNGHDSKGDLKEKQREARLSRSARKNNSLLRNVLEDARRLAEAATSNNRSRASRKTAPPRIVDKIKRNSHDSQPFDLLADTLDVKESLSLASAKRPAHSTKGKVVSKMTAARSRGSGDLTSDNDHARIKAFASTHLFRSRLLGKREAGTGQHSLPSSTTSNSSLRLTVNVEAEITDATSAFDASSVLTSANPRDSPQGKYAGQCPENQSVLSPPNNIEILYPNGKITVQDDLSCTREGAPKPLLTDAVDKAPEACSTTDIKSTSVWSIAQSSQPQRSRNSRCGSISSTGRQLERSPVSTQSRRQNRRLLRDEIGSSSRTFSSAPERSQGEEKSLGDDTLPLAFEQDLERLKLQLVDIVRTDAFKVGPSSITASKTNRSIAFVRKNKKDQIVVIVPPGKVGVVLANRYDGKGTMVSEVRPSSAVHGAIFPGDEIGTLVTVLTIVVANIA</sequence>
<feature type="compositionally biased region" description="Low complexity" evidence="1">
    <location>
        <begin position="170"/>
        <end position="181"/>
    </location>
</feature>
<feature type="compositionally biased region" description="Basic and acidic residues" evidence="1">
    <location>
        <begin position="634"/>
        <end position="652"/>
    </location>
</feature>
<feature type="region of interest" description="Disordered" evidence="1">
    <location>
        <begin position="631"/>
        <end position="657"/>
    </location>
</feature>
<proteinExistence type="predicted"/>
<dbReference type="EMBL" id="CM000613">
    <property type="protein sequence ID" value="EEC47513.1"/>
    <property type="molecule type" value="Genomic_DNA"/>
</dbReference>
<dbReference type="GeneID" id="7201673"/>
<keyword evidence="3" id="KW-1185">Reference proteome</keyword>
<reference evidence="2 3" key="1">
    <citation type="journal article" date="2008" name="Nature">
        <title>The Phaeodactylum genome reveals the evolutionary history of diatom genomes.</title>
        <authorList>
            <person name="Bowler C."/>
            <person name="Allen A.E."/>
            <person name="Badger J.H."/>
            <person name="Grimwood J."/>
            <person name="Jabbari K."/>
            <person name="Kuo A."/>
            <person name="Maheswari U."/>
            <person name="Martens C."/>
            <person name="Maumus F."/>
            <person name="Otillar R.P."/>
            <person name="Rayko E."/>
            <person name="Salamov A."/>
            <person name="Vandepoele K."/>
            <person name="Beszteri B."/>
            <person name="Gruber A."/>
            <person name="Heijde M."/>
            <person name="Katinka M."/>
            <person name="Mock T."/>
            <person name="Valentin K."/>
            <person name="Verret F."/>
            <person name="Berges J.A."/>
            <person name="Brownlee C."/>
            <person name="Cadoret J.P."/>
            <person name="Chiovitti A."/>
            <person name="Choi C.J."/>
            <person name="Coesel S."/>
            <person name="De Martino A."/>
            <person name="Detter J.C."/>
            <person name="Durkin C."/>
            <person name="Falciatore A."/>
            <person name="Fournet J."/>
            <person name="Haruta M."/>
            <person name="Huysman M.J."/>
            <person name="Jenkins B.D."/>
            <person name="Jiroutova K."/>
            <person name="Jorgensen R.E."/>
            <person name="Joubert Y."/>
            <person name="Kaplan A."/>
            <person name="Kroger N."/>
            <person name="Kroth P.G."/>
            <person name="La Roche J."/>
            <person name="Lindquist E."/>
            <person name="Lommer M."/>
            <person name="Martin-Jezequel V."/>
            <person name="Lopez P.J."/>
            <person name="Lucas S."/>
            <person name="Mangogna M."/>
            <person name="McGinnis K."/>
            <person name="Medlin L.K."/>
            <person name="Montsant A."/>
            <person name="Oudot-Le Secq M.P."/>
            <person name="Napoli C."/>
            <person name="Obornik M."/>
            <person name="Parker M.S."/>
            <person name="Petit J.L."/>
            <person name="Porcel B.M."/>
            <person name="Poulsen N."/>
            <person name="Robison M."/>
            <person name="Rychlewski L."/>
            <person name="Rynearson T.A."/>
            <person name="Schmutz J."/>
            <person name="Shapiro H."/>
            <person name="Siaut M."/>
            <person name="Stanley M."/>
            <person name="Sussman M.R."/>
            <person name="Taylor A.R."/>
            <person name="Vardi A."/>
            <person name="von Dassow P."/>
            <person name="Vyverman W."/>
            <person name="Willis A."/>
            <person name="Wyrwicz L.S."/>
            <person name="Rokhsar D.S."/>
            <person name="Weissenbach J."/>
            <person name="Armbrust E.V."/>
            <person name="Green B.R."/>
            <person name="Van de Peer Y."/>
            <person name="Grigoriev I.V."/>
        </authorList>
    </citation>
    <scope>NUCLEOTIDE SEQUENCE [LARGE SCALE GENOMIC DNA]</scope>
    <source>
        <strain evidence="2 3">CCAP 1055/1</strain>
    </source>
</reference>
<organism evidence="2 3">
    <name type="scientific">Phaeodactylum tricornutum (strain CCAP 1055/1)</name>
    <dbReference type="NCBI Taxonomy" id="556484"/>
    <lineage>
        <taxon>Eukaryota</taxon>
        <taxon>Sar</taxon>
        <taxon>Stramenopiles</taxon>
        <taxon>Ochrophyta</taxon>
        <taxon>Bacillariophyta</taxon>
        <taxon>Bacillariophyceae</taxon>
        <taxon>Bacillariophycidae</taxon>
        <taxon>Naviculales</taxon>
        <taxon>Phaeodactylaceae</taxon>
        <taxon>Phaeodactylum</taxon>
    </lineage>
</organism>